<dbReference type="EMBL" id="BAAAEM010000002">
    <property type="protein sequence ID" value="GAA0471409.1"/>
    <property type="molecule type" value="Genomic_DNA"/>
</dbReference>
<evidence type="ECO:0000259" key="1">
    <source>
        <dbReference type="PROSITE" id="PS50937"/>
    </source>
</evidence>
<comment type="caution">
    <text evidence="2">The sequence shown here is derived from an EMBL/GenBank/DDBJ whole genome shotgun (WGS) entry which is preliminary data.</text>
</comment>
<reference evidence="2 3" key="1">
    <citation type="journal article" date="2019" name="Int. J. Syst. Evol. Microbiol.">
        <title>The Global Catalogue of Microorganisms (GCM) 10K type strain sequencing project: providing services to taxonomists for standard genome sequencing and annotation.</title>
        <authorList>
            <consortium name="The Broad Institute Genomics Platform"/>
            <consortium name="The Broad Institute Genome Sequencing Center for Infectious Disease"/>
            <person name="Wu L."/>
            <person name="Ma J."/>
        </authorList>
    </citation>
    <scope>NUCLEOTIDE SEQUENCE [LARGE SCALE GENOMIC DNA]</scope>
    <source>
        <strain evidence="2 3">JCM 14162</strain>
    </source>
</reference>
<dbReference type="Proteomes" id="UP001500713">
    <property type="component" value="Unassembled WGS sequence"/>
</dbReference>
<sequence length="69" mass="8098">MSFFDFSEAQAAQRLGVHPRTLRHWRNKQLVPYTKTPGGRIGYTETQITEILYQARYRPDETDTGILRN</sequence>
<feature type="domain" description="HTH merR-type" evidence="1">
    <location>
        <begin position="10"/>
        <end position="40"/>
    </location>
</feature>
<evidence type="ECO:0000313" key="3">
    <source>
        <dbReference type="Proteomes" id="UP001500713"/>
    </source>
</evidence>
<dbReference type="InterPro" id="IPR000551">
    <property type="entry name" value="MerR-type_HTH_dom"/>
</dbReference>
<dbReference type="PROSITE" id="PS50937">
    <property type="entry name" value="HTH_MERR_2"/>
    <property type="match status" value="1"/>
</dbReference>
<protein>
    <recommendedName>
        <fullName evidence="1">HTH merR-type domain-containing protein</fullName>
    </recommendedName>
</protein>
<dbReference type="SUPFAM" id="SSF46955">
    <property type="entry name" value="Putative DNA-binding domain"/>
    <property type="match status" value="1"/>
</dbReference>
<evidence type="ECO:0000313" key="2">
    <source>
        <dbReference type="EMBL" id="GAA0471409.1"/>
    </source>
</evidence>
<dbReference type="Gene3D" id="1.10.1660.10">
    <property type="match status" value="1"/>
</dbReference>
<dbReference type="InterPro" id="IPR009061">
    <property type="entry name" value="DNA-bd_dom_put_sf"/>
</dbReference>
<dbReference type="RefSeq" id="WP_407673756.1">
    <property type="nucleotide sequence ID" value="NZ_BAAAEM010000002.1"/>
</dbReference>
<organism evidence="2 3">
    <name type="scientific">Parasphingorhabdus litoris</name>
    <dbReference type="NCBI Taxonomy" id="394733"/>
    <lineage>
        <taxon>Bacteria</taxon>
        <taxon>Pseudomonadati</taxon>
        <taxon>Pseudomonadota</taxon>
        <taxon>Alphaproteobacteria</taxon>
        <taxon>Sphingomonadales</taxon>
        <taxon>Sphingomonadaceae</taxon>
        <taxon>Parasphingorhabdus</taxon>
    </lineage>
</organism>
<dbReference type="Pfam" id="PF13411">
    <property type="entry name" value="MerR_1"/>
    <property type="match status" value="1"/>
</dbReference>
<accession>A0ABN1AA58</accession>
<name>A0ABN1AA58_9SPHN</name>
<keyword evidence="3" id="KW-1185">Reference proteome</keyword>
<proteinExistence type="predicted"/>
<gene>
    <name evidence="2" type="ORF">GCM10009096_10490</name>
</gene>